<evidence type="ECO:0000313" key="7">
    <source>
        <dbReference type="Proteomes" id="UP000436088"/>
    </source>
</evidence>
<dbReference type="InterPro" id="IPR002075">
    <property type="entry name" value="NTF2_dom"/>
</dbReference>
<evidence type="ECO:0000256" key="3">
    <source>
        <dbReference type="SAM" id="MobiDB-lite"/>
    </source>
</evidence>
<dbReference type="Gene3D" id="3.30.70.330">
    <property type="match status" value="1"/>
</dbReference>
<dbReference type="InterPro" id="IPR000504">
    <property type="entry name" value="RRM_dom"/>
</dbReference>
<protein>
    <submittedName>
        <fullName evidence="6">RNA binding protein, putative isoform 2</fullName>
    </submittedName>
</protein>
<dbReference type="Pfam" id="PF00076">
    <property type="entry name" value="RRM_1"/>
    <property type="match status" value="1"/>
</dbReference>
<dbReference type="InterPro" id="IPR012677">
    <property type="entry name" value="Nucleotide-bd_a/b_plait_sf"/>
</dbReference>
<evidence type="ECO:0000259" key="4">
    <source>
        <dbReference type="PROSITE" id="PS50102"/>
    </source>
</evidence>
<dbReference type="InterPro" id="IPR032710">
    <property type="entry name" value="NTF2-like_dom_sf"/>
</dbReference>
<dbReference type="FunFam" id="3.10.450.50:FF:000003">
    <property type="entry name" value="Nuclear transport factor 2 family protein"/>
    <property type="match status" value="1"/>
</dbReference>
<dbReference type="SUPFAM" id="SSF54928">
    <property type="entry name" value="RNA-binding domain, RBD"/>
    <property type="match status" value="1"/>
</dbReference>
<dbReference type="Proteomes" id="UP000436088">
    <property type="component" value="Unassembled WGS sequence"/>
</dbReference>
<dbReference type="PROSITE" id="PS50102">
    <property type="entry name" value="RRM"/>
    <property type="match status" value="1"/>
</dbReference>
<reference evidence="6" key="1">
    <citation type="submission" date="2019-09" db="EMBL/GenBank/DDBJ databases">
        <title>Draft genome information of white flower Hibiscus syriacus.</title>
        <authorList>
            <person name="Kim Y.-M."/>
        </authorList>
    </citation>
    <scope>NUCLEOTIDE SEQUENCE [LARGE SCALE GENOMIC DNA]</scope>
    <source>
        <strain evidence="6">YM2019G1</strain>
    </source>
</reference>
<dbReference type="PANTHER" id="PTHR10693:SF75">
    <property type="entry name" value="NUCLEAR TRANSPORT FACTOR 2"/>
    <property type="match status" value="1"/>
</dbReference>
<evidence type="ECO:0000313" key="6">
    <source>
        <dbReference type="EMBL" id="KAE8716013.1"/>
    </source>
</evidence>
<name>A0A6A3BH73_HIBSY</name>
<keyword evidence="7" id="KW-1185">Reference proteome</keyword>
<dbReference type="GO" id="GO:0003729">
    <property type="term" value="F:mRNA binding"/>
    <property type="evidence" value="ECO:0007669"/>
    <property type="project" value="TreeGrafter"/>
</dbReference>
<gene>
    <name evidence="6" type="ORF">F3Y22_tig00110156pilonHSYRG00196</name>
</gene>
<dbReference type="CDD" id="cd00780">
    <property type="entry name" value="NTF2"/>
    <property type="match status" value="1"/>
</dbReference>
<dbReference type="InterPro" id="IPR039539">
    <property type="entry name" value="Ras_GTPase_bind_prot"/>
</dbReference>
<dbReference type="SMART" id="SM00360">
    <property type="entry name" value="RRM"/>
    <property type="match status" value="1"/>
</dbReference>
<feature type="region of interest" description="Disordered" evidence="3">
    <location>
        <begin position="450"/>
        <end position="476"/>
    </location>
</feature>
<dbReference type="EMBL" id="VEPZ02000855">
    <property type="protein sequence ID" value="KAE8716013.1"/>
    <property type="molecule type" value="Genomic_DNA"/>
</dbReference>
<keyword evidence="1 2" id="KW-0694">RNA-binding</keyword>
<dbReference type="GO" id="GO:1990904">
    <property type="term" value="C:ribonucleoprotein complex"/>
    <property type="evidence" value="ECO:0007669"/>
    <property type="project" value="TreeGrafter"/>
</dbReference>
<evidence type="ECO:0000256" key="2">
    <source>
        <dbReference type="PROSITE-ProRule" id="PRU00176"/>
    </source>
</evidence>
<sequence>MSVFDDLFVYFIENEQMALKEGNPAGTPSAQVVGNVFVEHYYQILHQSPNLVHRFYQDSSCLSRPDMYGNMTTVTTMQDYTAEIKTADAQDSFEKGVIVLVTGCLTGKDNVRRKFTQTFFLAPQDKGYFVLNDVFRYVEDKELQNSIPVNDINEQASTSALAPEPEAAHDHLVEDPITYAEDEDINSGAEVFNPSDKDEGSVIEEVVEPQNIVTHRESVVTIDSAPAVLEDARKKSYASIVKVIKSNTASTPVYVPTNNVRVTIAPKEPHSIISVKPAPVSEAALPDSDNAPETEGHSIYIRYLPYTATPAQLEVAFKKFGPIKRNGIQVRSNKQGFTFGFVEFKNASSVQIALEVNVDGAVAFDWKRSGIGGVLKDAENNKLAFFSRSDMTLHSDSCRDCCNQSWWINNPELCPVLYVDMITEIQLGSVELLVWEIGSSPITIGDRQADVEEKRTNTRVGISGSGTGTGRGRGRGRYASGKMGFQSDNFRGRGNFNGGRAGYGRNEFRNQGNFQDDQRVLVDGTEITISELIKTVVLGLSKHNYRMVNVPKI</sequence>
<dbReference type="AlphaFoldDB" id="A0A6A3BH73"/>
<dbReference type="SUPFAM" id="SSF54427">
    <property type="entry name" value="NTF2-like"/>
    <property type="match status" value="1"/>
</dbReference>
<evidence type="ECO:0000256" key="1">
    <source>
        <dbReference type="ARBA" id="ARBA00022884"/>
    </source>
</evidence>
<dbReference type="InterPro" id="IPR035979">
    <property type="entry name" value="RBD_domain_sf"/>
</dbReference>
<accession>A0A6A3BH73</accession>
<comment type="caution">
    <text evidence="6">The sequence shown here is derived from an EMBL/GenBank/DDBJ whole genome shotgun (WGS) entry which is preliminary data.</text>
</comment>
<feature type="domain" description="RRM" evidence="4">
    <location>
        <begin position="297"/>
        <end position="360"/>
    </location>
</feature>
<dbReference type="Pfam" id="PF02136">
    <property type="entry name" value="NTF2"/>
    <property type="match status" value="1"/>
</dbReference>
<organism evidence="6 7">
    <name type="scientific">Hibiscus syriacus</name>
    <name type="common">Rose of Sharon</name>
    <dbReference type="NCBI Taxonomy" id="106335"/>
    <lineage>
        <taxon>Eukaryota</taxon>
        <taxon>Viridiplantae</taxon>
        <taxon>Streptophyta</taxon>
        <taxon>Embryophyta</taxon>
        <taxon>Tracheophyta</taxon>
        <taxon>Spermatophyta</taxon>
        <taxon>Magnoliopsida</taxon>
        <taxon>eudicotyledons</taxon>
        <taxon>Gunneridae</taxon>
        <taxon>Pentapetalae</taxon>
        <taxon>rosids</taxon>
        <taxon>malvids</taxon>
        <taxon>Malvales</taxon>
        <taxon>Malvaceae</taxon>
        <taxon>Malvoideae</taxon>
        <taxon>Hibiscus</taxon>
    </lineage>
</organism>
<proteinExistence type="predicted"/>
<dbReference type="PROSITE" id="PS50177">
    <property type="entry name" value="NTF2_DOMAIN"/>
    <property type="match status" value="1"/>
</dbReference>
<dbReference type="CDD" id="cd00590">
    <property type="entry name" value="RRM_SF"/>
    <property type="match status" value="1"/>
</dbReference>
<dbReference type="GO" id="GO:0005829">
    <property type="term" value="C:cytosol"/>
    <property type="evidence" value="ECO:0007669"/>
    <property type="project" value="TreeGrafter"/>
</dbReference>
<dbReference type="PANTHER" id="PTHR10693">
    <property type="entry name" value="RAS GTPASE-ACTIVATING PROTEIN-BINDING PROTEIN"/>
    <property type="match status" value="1"/>
</dbReference>
<dbReference type="Gene3D" id="3.10.450.50">
    <property type="match status" value="1"/>
</dbReference>
<evidence type="ECO:0000259" key="5">
    <source>
        <dbReference type="PROSITE" id="PS50177"/>
    </source>
</evidence>
<feature type="domain" description="NTF2" evidence="5">
    <location>
        <begin position="33"/>
        <end position="137"/>
    </location>
</feature>
<dbReference type="InterPro" id="IPR018222">
    <property type="entry name" value="Nuclear_transport_factor_2_euk"/>
</dbReference>